<dbReference type="PROSITE" id="PS50014">
    <property type="entry name" value="BROMODOMAIN_2"/>
    <property type="match status" value="1"/>
</dbReference>
<organism evidence="6 7">
    <name type="scientific">Castilleja foliolosa</name>
    <dbReference type="NCBI Taxonomy" id="1961234"/>
    <lineage>
        <taxon>Eukaryota</taxon>
        <taxon>Viridiplantae</taxon>
        <taxon>Streptophyta</taxon>
        <taxon>Embryophyta</taxon>
        <taxon>Tracheophyta</taxon>
        <taxon>Spermatophyta</taxon>
        <taxon>Magnoliopsida</taxon>
        <taxon>eudicotyledons</taxon>
        <taxon>Gunneridae</taxon>
        <taxon>Pentapetalae</taxon>
        <taxon>asterids</taxon>
        <taxon>lamiids</taxon>
        <taxon>Lamiales</taxon>
        <taxon>Orobanchaceae</taxon>
        <taxon>Pedicularideae</taxon>
        <taxon>Castillejinae</taxon>
        <taxon>Castilleja</taxon>
    </lineage>
</organism>
<keyword evidence="7" id="KW-1185">Reference proteome</keyword>
<keyword evidence="4" id="KW-1133">Transmembrane helix</keyword>
<evidence type="ECO:0000256" key="2">
    <source>
        <dbReference type="PROSITE-ProRule" id="PRU00035"/>
    </source>
</evidence>
<evidence type="ECO:0000256" key="3">
    <source>
        <dbReference type="SAM" id="MobiDB-lite"/>
    </source>
</evidence>
<sequence>MNHNLDSPAVTQTASDDAYSFNQTSTSRNAANYGGYLSFNVAAYSKFELHELRKRLSAELDQIRDLRNRIETGQLNGANPRSQPKLKKFPGNKRPSALAGSVPKKSFNLQENGCLSVINFEGLLKECGKIIAKLIKHKFGYIFKTPVDAVALGLHDYHLIVRRPMDLGTVKTNLAKSFYRTPMEFAADMRLRTALGEGESPSMVTYGGGGVGRSFAANSASSSFFLFFLFNVFFLFFFF</sequence>
<dbReference type="PRINTS" id="PR00503">
    <property type="entry name" value="BROMODOMAIN"/>
</dbReference>
<keyword evidence="4" id="KW-0472">Membrane</keyword>
<dbReference type="EMBL" id="JAVIJP010000081">
    <property type="protein sequence ID" value="KAL3617807.1"/>
    <property type="molecule type" value="Genomic_DNA"/>
</dbReference>
<evidence type="ECO:0000259" key="5">
    <source>
        <dbReference type="PROSITE" id="PS50014"/>
    </source>
</evidence>
<evidence type="ECO:0000313" key="6">
    <source>
        <dbReference type="EMBL" id="KAL3617807.1"/>
    </source>
</evidence>
<dbReference type="AlphaFoldDB" id="A0ABD3BM22"/>
<dbReference type="InterPro" id="IPR036427">
    <property type="entry name" value="Bromodomain-like_sf"/>
</dbReference>
<proteinExistence type="predicted"/>
<dbReference type="SMART" id="SM00297">
    <property type="entry name" value="BROMO"/>
    <property type="match status" value="1"/>
</dbReference>
<name>A0ABD3BM22_9LAMI</name>
<dbReference type="PANTHER" id="PTHR45926">
    <property type="entry name" value="OSJNBA0053K19.4 PROTEIN"/>
    <property type="match status" value="1"/>
</dbReference>
<keyword evidence="4" id="KW-0812">Transmembrane</keyword>
<evidence type="ECO:0000256" key="4">
    <source>
        <dbReference type="SAM" id="Phobius"/>
    </source>
</evidence>
<evidence type="ECO:0000256" key="1">
    <source>
        <dbReference type="ARBA" id="ARBA00023117"/>
    </source>
</evidence>
<dbReference type="Proteomes" id="UP001632038">
    <property type="component" value="Unassembled WGS sequence"/>
</dbReference>
<feature type="domain" description="Bromo" evidence="5">
    <location>
        <begin position="135"/>
        <end position="191"/>
    </location>
</feature>
<feature type="region of interest" description="Disordered" evidence="3">
    <location>
        <begin position="71"/>
        <end position="99"/>
    </location>
</feature>
<reference evidence="7" key="1">
    <citation type="journal article" date="2024" name="IScience">
        <title>Strigolactones Initiate the Formation of Haustorium-like Structures in Castilleja.</title>
        <authorList>
            <person name="Buerger M."/>
            <person name="Peterson D."/>
            <person name="Chory J."/>
        </authorList>
    </citation>
    <scope>NUCLEOTIDE SEQUENCE [LARGE SCALE GENOMIC DNA]</scope>
</reference>
<gene>
    <name evidence="6" type="ORF">CASFOL_038128</name>
</gene>
<comment type="caution">
    <text evidence="6">The sequence shown here is derived from an EMBL/GenBank/DDBJ whole genome shotgun (WGS) entry which is preliminary data.</text>
</comment>
<keyword evidence="1 2" id="KW-0103">Bromodomain</keyword>
<feature type="transmembrane region" description="Helical" evidence="4">
    <location>
        <begin position="220"/>
        <end position="238"/>
    </location>
</feature>
<dbReference type="InterPro" id="IPR001487">
    <property type="entry name" value="Bromodomain"/>
</dbReference>
<dbReference type="Pfam" id="PF00439">
    <property type="entry name" value="Bromodomain"/>
    <property type="match status" value="1"/>
</dbReference>
<dbReference type="SUPFAM" id="SSF47370">
    <property type="entry name" value="Bromodomain"/>
    <property type="match status" value="1"/>
</dbReference>
<dbReference type="Gene3D" id="1.20.920.10">
    <property type="entry name" value="Bromodomain-like"/>
    <property type="match status" value="1"/>
</dbReference>
<protein>
    <recommendedName>
        <fullName evidence="5">Bromo domain-containing protein</fullName>
    </recommendedName>
</protein>
<feature type="compositionally biased region" description="Polar residues" evidence="3">
    <location>
        <begin position="71"/>
        <end position="82"/>
    </location>
</feature>
<accession>A0ABD3BM22</accession>
<evidence type="ECO:0000313" key="7">
    <source>
        <dbReference type="Proteomes" id="UP001632038"/>
    </source>
</evidence>